<dbReference type="Proteomes" id="UP000799444">
    <property type="component" value="Unassembled WGS sequence"/>
</dbReference>
<dbReference type="EMBL" id="ML996323">
    <property type="protein sequence ID" value="KAF2727596.1"/>
    <property type="molecule type" value="Genomic_DNA"/>
</dbReference>
<evidence type="ECO:0000313" key="1">
    <source>
        <dbReference type="EMBL" id="KAF2727596.1"/>
    </source>
</evidence>
<gene>
    <name evidence="1" type="ORF">EJ04DRAFT_451066</name>
</gene>
<dbReference type="OrthoDB" id="3772622at2759"/>
<name>A0A9P4QMI7_9PLEO</name>
<feature type="non-terminal residue" evidence="1">
    <location>
        <position position="1"/>
    </location>
</feature>
<protein>
    <submittedName>
        <fullName evidence="1">Uncharacterized protein</fullName>
    </submittedName>
</protein>
<keyword evidence="2" id="KW-1185">Reference proteome</keyword>
<sequence length="139" mass="16281">PEEYEYRRTVNSASSVTQYWRNLIAQADSTILQDKRRDDLDKYHVWRLRFLSHTHQRGQGAYDLAVNLTYKKIEATADDIFVLLTTLWKRKRDIPCRPDSRVSFHGMVILGGTCGFRRGCIMRLTYRDVSLAVVRDPND</sequence>
<reference evidence="1" key="1">
    <citation type="journal article" date="2020" name="Stud. Mycol.">
        <title>101 Dothideomycetes genomes: a test case for predicting lifestyles and emergence of pathogens.</title>
        <authorList>
            <person name="Haridas S."/>
            <person name="Albert R."/>
            <person name="Binder M."/>
            <person name="Bloem J."/>
            <person name="Labutti K."/>
            <person name="Salamov A."/>
            <person name="Andreopoulos B."/>
            <person name="Baker S."/>
            <person name="Barry K."/>
            <person name="Bills G."/>
            <person name="Bluhm B."/>
            <person name="Cannon C."/>
            <person name="Castanera R."/>
            <person name="Culley D."/>
            <person name="Daum C."/>
            <person name="Ezra D."/>
            <person name="Gonzalez J."/>
            <person name="Henrissat B."/>
            <person name="Kuo A."/>
            <person name="Liang C."/>
            <person name="Lipzen A."/>
            <person name="Lutzoni F."/>
            <person name="Magnuson J."/>
            <person name="Mondo S."/>
            <person name="Nolan M."/>
            <person name="Ohm R."/>
            <person name="Pangilinan J."/>
            <person name="Park H.-J."/>
            <person name="Ramirez L."/>
            <person name="Alfaro M."/>
            <person name="Sun H."/>
            <person name="Tritt A."/>
            <person name="Yoshinaga Y."/>
            <person name="Zwiers L.-H."/>
            <person name="Turgeon B."/>
            <person name="Goodwin S."/>
            <person name="Spatafora J."/>
            <person name="Crous P."/>
            <person name="Grigoriev I."/>
        </authorList>
    </citation>
    <scope>NUCLEOTIDE SEQUENCE</scope>
    <source>
        <strain evidence="1">CBS 125425</strain>
    </source>
</reference>
<comment type="caution">
    <text evidence="1">The sequence shown here is derived from an EMBL/GenBank/DDBJ whole genome shotgun (WGS) entry which is preliminary data.</text>
</comment>
<proteinExistence type="predicted"/>
<accession>A0A9P4QMI7</accession>
<evidence type="ECO:0000313" key="2">
    <source>
        <dbReference type="Proteomes" id="UP000799444"/>
    </source>
</evidence>
<organism evidence="1 2">
    <name type="scientific">Polyplosphaeria fusca</name>
    <dbReference type="NCBI Taxonomy" id="682080"/>
    <lineage>
        <taxon>Eukaryota</taxon>
        <taxon>Fungi</taxon>
        <taxon>Dikarya</taxon>
        <taxon>Ascomycota</taxon>
        <taxon>Pezizomycotina</taxon>
        <taxon>Dothideomycetes</taxon>
        <taxon>Pleosporomycetidae</taxon>
        <taxon>Pleosporales</taxon>
        <taxon>Tetraplosphaeriaceae</taxon>
        <taxon>Polyplosphaeria</taxon>
    </lineage>
</organism>
<dbReference type="AlphaFoldDB" id="A0A9P4QMI7"/>